<protein>
    <submittedName>
        <fullName evidence="3">Uncharacterized protein</fullName>
    </submittedName>
</protein>
<feature type="transmembrane region" description="Helical" evidence="2">
    <location>
        <begin position="468"/>
        <end position="492"/>
    </location>
</feature>
<proteinExistence type="predicted"/>
<sequence>MEEVLGAIRVSMEEAINARMSSSFIPRVADVMRGDEKNKQCFEPSVVSLGPYHSGKPHLQRMEQYKFVSLKQYFKHDDDSVPFGEEEVIARCFQNFTRAAINAKNWYEIAVPENEENPFVWMMFLDICFLLNFMEQAVGTKTPSSEVAGGDNNLRLSSQEEAFVVRDIMLLENQLPFELVKTFCNIKRSVEPILRGEAGEGRQMYRRMMLEIDRSVPVAQQQQQQQQQSRRSSGTSHMEPYALMNAFVDKLIRHYSLEKQTPTSSSSSAISSSNPSAQVQPKHLLDLLRRKIIGEESTSNNSDEQQSTGGQWYSFRSIKELKDAGIKFKKTGTNQLKNIRFNSKLFRGELYLPVIMVDDSTKSRLLNIIAYEMGQGGPPDRAVTSYACFMDSLIDSAEDVKELRSGGILLNALGSDEEVADLFNTLTTGVTPEPGAYAHVKSSIESHCMTEWKVSLANLYHTHFNSPWTTIAFIAALFLLILTICQTFFAAFPREAVFKN</sequence>
<organism evidence="3 4">
    <name type="scientific">Nelumbo nucifera</name>
    <name type="common">Sacred lotus</name>
    <dbReference type="NCBI Taxonomy" id="4432"/>
    <lineage>
        <taxon>Eukaryota</taxon>
        <taxon>Viridiplantae</taxon>
        <taxon>Streptophyta</taxon>
        <taxon>Embryophyta</taxon>
        <taxon>Tracheophyta</taxon>
        <taxon>Spermatophyta</taxon>
        <taxon>Magnoliopsida</taxon>
        <taxon>Proteales</taxon>
        <taxon>Nelumbonaceae</taxon>
        <taxon>Nelumbo</taxon>
    </lineage>
</organism>
<dbReference type="PANTHER" id="PTHR31549">
    <property type="entry name" value="PROTEIN, PUTATIVE (DUF247)-RELATED-RELATED"/>
    <property type="match status" value="1"/>
</dbReference>
<name>A0A822ZK77_NELNU</name>
<dbReference type="EMBL" id="DUZY01000006">
    <property type="protein sequence ID" value="DAD43835.1"/>
    <property type="molecule type" value="Genomic_DNA"/>
</dbReference>
<keyword evidence="4" id="KW-1185">Reference proteome</keyword>
<feature type="region of interest" description="Disordered" evidence="1">
    <location>
        <begin position="216"/>
        <end position="239"/>
    </location>
</feature>
<comment type="caution">
    <text evidence="3">The sequence shown here is derived from an EMBL/GenBank/DDBJ whole genome shotgun (WGS) entry which is preliminary data.</text>
</comment>
<keyword evidence="2" id="KW-1133">Transmembrane helix</keyword>
<reference evidence="3 4" key="1">
    <citation type="journal article" date="2020" name="Mol. Biol. Evol.">
        <title>Distinct Expression and Methylation Patterns for Genes with Different Fates following a Single Whole-Genome Duplication in Flowering Plants.</title>
        <authorList>
            <person name="Shi T."/>
            <person name="Rahmani R.S."/>
            <person name="Gugger P.F."/>
            <person name="Wang M."/>
            <person name="Li H."/>
            <person name="Zhang Y."/>
            <person name="Li Z."/>
            <person name="Wang Q."/>
            <person name="Van de Peer Y."/>
            <person name="Marchal K."/>
            <person name="Chen J."/>
        </authorList>
    </citation>
    <scope>NUCLEOTIDE SEQUENCE [LARGE SCALE GENOMIC DNA]</scope>
    <source>
        <tissue evidence="3">Leaf</tissue>
    </source>
</reference>
<evidence type="ECO:0000313" key="4">
    <source>
        <dbReference type="Proteomes" id="UP000607653"/>
    </source>
</evidence>
<dbReference type="Proteomes" id="UP000607653">
    <property type="component" value="Unassembled WGS sequence"/>
</dbReference>
<gene>
    <name evidence="3" type="ORF">HUJ06_002065</name>
</gene>
<keyword evidence="2" id="KW-0472">Membrane</keyword>
<dbReference type="Pfam" id="PF03140">
    <property type="entry name" value="DUF247"/>
    <property type="match status" value="1"/>
</dbReference>
<keyword evidence="2" id="KW-0812">Transmembrane</keyword>
<accession>A0A822ZK77</accession>
<evidence type="ECO:0000313" key="3">
    <source>
        <dbReference type="EMBL" id="DAD43835.1"/>
    </source>
</evidence>
<dbReference type="InterPro" id="IPR004158">
    <property type="entry name" value="DUF247_pln"/>
</dbReference>
<evidence type="ECO:0000256" key="1">
    <source>
        <dbReference type="SAM" id="MobiDB-lite"/>
    </source>
</evidence>
<dbReference type="PANTHER" id="PTHR31549:SF149">
    <property type="entry name" value="ISOPRENOID SYNTHASE DOMAIN-CONTAINING PROTEIN"/>
    <property type="match status" value="1"/>
</dbReference>
<evidence type="ECO:0000256" key="2">
    <source>
        <dbReference type="SAM" id="Phobius"/>
    </source>
</evidence>
<dbReference type="AlphaFoldDB" id="A0A822ZK77"/>